<evidence type="ECO:0000256" key="1">
    <source>
        <dbReference type="ARBA" id="ARBA00022664"/>
    </source>
</evidence>
<keyword evidence="5" id="KW-1185">Reference proteome</keyword>
<sequence>MATGVDAKLLKSTKFPPEFNQKVDMQKVNLQPDIKSLQIQLTGFLDKDTAPFCRELWKLFLSAQTSPQGVPKELLEAKKLELIQEKMEADRAADEARRRRGDADRRQQDGPVPRDRDRGERGRGRGGGDMWRGRNSDRDYDQRGIAVSAVEHLAAVATTRALRLRRLSPHGHAAPNAGETRVMAHPHLPPDEVVENVAYPTPGLQEIDRCRPEGARVTIANHEGEGDRREALRRPQHRPINQQLQSAADTHPHGVVHQFAIDDPAVEARTQPHLEVPDLAVVALRVEPLGDVRVRDLEAARGIVTVVASPALQIPAVAVIRLMTRMRPTKRAEEAREGMRQKEAVDASHSFAPLRSADHFKR</sequence>
<name>A0A135U7Z0_9PEZI</name>
<dbReference type="PANTHER" id="PTHR23148:SF0">
    <property type="entry name" value="SERINE_ARGININE REPETITIVE MATRIX PROTEIN 1"/>
    <property type="match status" value="1"/>
</dbReference>
<comment type="caution">
    <text evidence="4">The sequence shown here is derived from an EMBL/GenBank/DDBJ whole genome shotgun (WGS) entry which is preliminary data.</text>
</comment>
<feature type="compositionally biased region" description="Basic and acidic residues" evidence="2">
    <location>
        <begin position="88"/>
        <end position="123"/>
    </location>
</feature>
<protein>
    <recommendedName>
        <fullName evidence="3">PWI domain-containing protein</fullName>
    </recommendedName>
</protein>
<dbReference type="InterPro" id="IPR036483">
    <property type="entry name" value="PWI_dom_sf"/>
</dbReference>
<dbReference type="Pfam" id="PF01480">
    <property type="entry name" value="PWI"/>
    <property type="match status" value="1"/>
</dbReference>
<dbReference type="PROSITE" id="PS51025">
    <property type="entry name" value="PWI"/>
    <property type="match status" value="1"/>
</dbReference>
<dbReference type="SUPFAM" id="SSF101233">
    <property type="entry name" value="PWI domain"/>
    <property type="match status" value="1"/>
</dbReference>
<dbReference type="PANTHER" id="PTHR23148">
    <property type="entry name" value="SERINE/ARGININE REGULATED NUCLEAR MATRIX PROTEIN"/>
    <property type="match status" value="1"/>
</dbReference>
<evidence type="ECO:0000256" key="2">
    <source>
        <dbReference type="SAM" id="MobiDB-lite"/>
    </source>
</evidence>
<feature type="domain" description="PWI" evidence="3">
    <location>
        <begin position="1"/>
        <end position="77"/>
    </location>
</feature>
<organism evidence="4 5">
    <name type="scientific">Colletotrichum salicis</name>
    <dbReference type="NCBI Taxonomy" id="1209931"/>
    <lineage>
        <taxon>Eukaryota</taxon>
        <taxon>Fungi</taxon>
        <taxon>Dikarya</taxon>
        <taxon>Ascomycota</taxon>
        <taxon>Pezizomycotina</taxon>
        <taxon>Sordariomycetes</taxon>
        <taxon>Hypocreomycetidae</taxon>
        <taxon>Glomerellales</taxon>
        <taxon>Glomerellaceae</taxon>
        <taxon>Colletotrichum</taxon>
        <taxon>Colletotrichum acutatum species complex</taxon>
    </lineage>
</organism>
<dbReference type="Proteomes" id="UP000070121">
    <property type="component" value="Unassembled WGS sequence"/>
</dbReference>
<evidence type="ECO:0000259" key="3">
    <source>
        <dbReference type="PROSITE" id="PS51025"/>
    </source>
</evidence>
<dbReference type="InterPro" id="IPR002483">
    <property type="entry name" value="PWI_dom"/>
</dbReference>
<evidence type="ECO:0000313" key="4">
    <source>
        <dbReference type="EMBL" id="KXH56497.1"/>
    </source>
</evidence>
<gene>
    <name evidence="4" type="ORF">CSAL01_11179</name>
</gene>
<dbReference type="Gene3D" id="1.20.1390.10">
    <property type="entry name" value="PWI domain"/>
    <property type="match status" value="1"/>
</dbReference>
<dbReference type="STRING" id="1209931.A0A135U7Z0"/>
<dbReference type="GO" id="GO:0003723">
    <property type="term" value="F:RNA binding"/>
    <property type="evidence" value="ECO:0007669"/>
    <property type="project" value="TreeGrafter"/>
</dbReference>
<evidence type="ECO:0000313" key="5">
    <source>
        <dbReference type="Proteomes" id="UP000070121"/>
    </source>
</evidence>
<reference evidence="4 5" key="1">
    <citation type="submission" date="2014-02" db="EMBL/GenBank/DDBJ databases">
        <title>The genome sequence of Colletotrichum salicis CBS 607.94.</title>
        <authorList>
            <person name="Baroncelli R."/>
            <person name="Thon M.R."/>
        </authorList>
    </citation>
    <scope>NUCLEOTIDE SEQUENCE [LARGE SCALE GENOMIC DNA]</scope>
    <source>
        <strain evidence="4 5">CBS 607.94</strain>
    </source>
</reference>
<dbReference type="GO" id="GO:0006397">
    <property type="term" value="P:mRNA processing"/>
    <property type="evidence" value="ECO:0007669"/>
    <property type="project" value="UniProtKB-KW"/>
</dbReference>
<dbReference type="OrthoDB" id="163257at2759"/>
<dbReference type="EMBL" id="JFFI01001654">
    <property type="protein sequence ID" value="KXH56497.1"/>
    <property type="molecule type" value="Genomic_DNA"/>
</dbReference>
<proteinExistence type="predicted"/>
<dbReference type="InterPro" id="IPR052225">
    <property type="entry name" value="Ser/Arg_repetitive_matrix"/>
</dbReference>
<dbReference type="GO" id="GO:0048024">
    <property type="term" value="P:regulation of mRNA splicing, via spliceosome"/>
    <property type="evidence" value="ECO:0007669"/>
    <property type="project" value="TreeGrafter"/>
</dbReference>
<dbReference type="AlphaFoldDB" id="A0A135U7Z0"/>
<feature type="region of interest" description="Disordered" evidence="2">
    <location>
        <begin position="88"/>
        <end position="138"/>
    </location>
</feature>
<dbReference type="GO" id="GO:0005681">
    <property type="term" value="C:spliceosomal complex"/>
    <property type="evidence" value="ECO:0007669"/>
    <property type="project" value="TreeGrafter"/>
</dbReference>
<keyword evidence="1" id="KW-0507">mRNA processing</keyword>
<accession>A0A135U7Z0</accession>